<evidence type="ECO:0000256" key="1">
    <source>
        <dbReference type="ARBA" id="ARBA00004123"/>
    </source>
</evidence>
<dbReference type="InterPro" id="IPR036786">
    <property type="entry name" value="Ribosome_mat_SBDS_N_sf"/>
</dbReference>
<dbReference type="Proteomes" id="UP000007635">
    <property type="component" value="Chromosome I"/>
</dbReference>
<proteinExistence type="inferred from homology"/>
<dbReference type="PANTHER" id="PTHR10927:SF1">
    <property type="entry name" value="RIBOSOME MATURATION PROTEIN SBDS"/>
    <property type="match status" value="1"/>
</dbReference>
<accession>A0AAQ4Q748</accession>
<evidence type="ECO:0000256" key="4">
    <source>
        <dbReference type="ARBA" id="ARBA00022490"/>
    </source>
</evidence>
<comment type="subcellular location">
    <subcellularLocation>
        <location evidence="2">Cytoplasm</location>
    </subcellularLocation>
    <subcellularLocation>
        <location evidence="1">Nucleus</location>
    </subcellularLocation>
</comment>
<dbReference type="InterPro" id="IPR018023">
    <property type="entry name" value="Ribosome_mat_SBDS_CS"/>
</dbReference>
<evidence type="ECO:0000256" key="7">
    <source>
        <dbReference type="ARBA" id="ARBA00049708"/>
    </source>
</evidence>
<evidence type="ECO:0000256" key="5">
    <source>
        <dbReference type="ARBA" id="ARBA00022517"/>
    </source>
</evidence>
<dbReference type="InterPro" id="IPR046928">
    <property type="entry name" value="SDO1/SBDS_C"/>
</dbReference>
<evidence type="ECO:0008006" key="12">
    <source>
        <dbReference type="Google" id="ProtNLM"/>
    </source>
</evidence>
<dbReference type="GeneTree" id="ENSGT00390000008135"/>
<feature type="domain" description="Ribosome maturation protein SDO1/SBDS C-terminal" evidence="9">
    <location>
        <begin position="105"/>
        <end position="172"/>
    </location>
</feature>
<dbReference type="FunFam" id="3.30.1250.10:FF:000001">
    <property type="entry name" value="SBDS, ribosome maturation factor"/>
    <property type="match status" value="1"/>
</dbReference>
<dbReference type="GO" id="GO:0005737">
    <property type="term" value="C:cytoplasm"/>
    <property type="evidence" value="ECO:0007669"/>
    <property type="project" value="UniProtKB-SubCell"/>
</dbReference>
<organism evidence="10 11">
    <name type="scientific">Gasterosteus aculeatus aculeatus</name>
    <name type="common">three-spined stickleback</name>
    <dbReference type="NCBI Taxonomy" id="481459"/>
    <lineage>
        <taxon>Eukaryota</taxon>
        <taxon>Metazoa</taxon>
        <taxon>Chordata</taxon>
        <taxon>Craniata</taxon>
        <taxon>Vertebrata</taxon>
        <taxon>Euteleostomi</taxon>
        <taxon>Actinopterygii</taxon>
        <taxon>Neopterygii</taxon>
        <taxon>Teleostei</taxon>
        <taxon>Neoteleostei</taxon>
        <taxon>Acanthomorphata</taxon>
        <taxon>Eupercaria</taxon>
        <taxon>Perciformes</taxon>
        <taxon>Cottioidei</taxon>
        <taxon>Gasterosteales</taxon>
        <taxon>Gasterosteidae</taxon>
        <taxon>Gasterosteus</taxon>
    </lineage>
</organism>
<evidence type="ECO:0000259" key="8">
    <source>
        <dbReference type="Pfam" id="PF01172"/>
    </source>
</evidence>
<evidence type="ECO:0000313" key="11">
    <source>
        <dbReference type="Proteomes" id="UP000007635"/>
    </source>
</evidence>
<evidence type="ECO:0000259" key="9">
    <source>
        <dbReference type="Pfam" id="PF20268"/>
    </source>
</evidence>
<dbReference type="Ensembl" id="ENSGACT00000086952.1">
    <property type="protein sequence ID" value="ENSGACP00000046772.1"/>
    <property type="gene ID" value="ENSGACG00000012697.2"/>
</dbReference>
<dbReference type="PANTHER" id="PTHR10927">
    <property type="entry name" value="RIBOSOME MATURATION PROTEIN SBDS"/>
    <property type="match status" value="1"/>
</dbReference>
<keyword evidence="6" id="KW-0539">Nucleus</keyword>
<name>A0AAQ4Q748_GASAC</name>
<feature type="domain" description="Ribosome maturation protein SDO1/SBDS N-terminal" evidence="8">
    <location>
        <begin position="14"/>
        <end position="89"/>
    </location>
</feature>
<dbReference type="PROSITE" id="PS01267">
    <property type="entry name" value="UPF0023"/>
    <property type="match status" value="1"/>
</dbReference>
<dbReference type="FunFam" id="3.30.70.240:FF:000009">
    <property type="entry name" value="SBDS ribosome maturation factor"/>
    <property type="match status" value="1"/>
</dbReference>
<evidence type="ECO:0000313" key="10">
    <source>
        <dbReference type="Ensembl" id="ENSGACP00000046772.1"/>
    </source>
</evidence>
<keyword evidence="11" id="KW-1185">Reference proteome</keyword>
<dbReference type="GO" id="GO:0005634">
    <property type="term" value="C:nucleus"/>
    <property type="evidence" value="ECO:0007669"/>
    <property type="project" value="UniProtKB-SubCell"/>
</dbReference>
<dbReference type="Gene3D" id="3.30.1250.10">
    <property type="entry name" value="Ribosome maturation protein SBDS, N-terminal domain"/>
    <property type="match status" value="1"/>
</dbReference>
<evidence type="ECO:0000256" key="6">
    <source>
        <dbReference type="ARBA" id="ARBA00023242"/>
    </source>
</evidence>
<dbReference type="GO" id="GO:0042254">
    <property type="term" value="P:ribosome biogenesis"/>
    <property type="evidence" value="ECO:0007669"/>
    <property type="project" value="UniProtKB-KW"/>
</dbReference>
<dbReference type="InterPro" id="IPR039100">
    <property type="entry name" value="Sdo1/SBDS-like"/>
</dbReference>
<dbReference type="AlphaFoldDB" id="A0AAQ4Q748"/>
<dbReference type="InterPro" id="IPR019783">
    <property type="entry name" value="SDO1/SBDS_N"/>
</dbReference>
<dbReference type="Pfam" id="PF01172">
    <property type="entry name" value="SBDS_N"/>
    <property type="match status" value="1"/>
</dbReference>
<comment type="similarity">
    <text evidence="3">Belongs to the SDO1/SBDS family.</text>
</comment>
<reference evidence="10" key="2">
    <citation type="submission" date="2025-08" db="UniProtKB">
        <authorList>
            <consortium name="Ensembl"/>
        </authorList>
    </citation>
    <scope>IDENTIFICATION</scope>
</reference>
<comment type="subunit">
    <text evidence="7">Associates with the 60S ribosomal subunit.</text>
</comment>
<keyword evidence="4" id="KW-0963">Cytoplasm</keyword>
<dbReference type="Pfam" id="PF20268">
    <property type="entry name" value="SBDS_C"/>
    <property type="match status" value="1"/>
</dbReference>
<keyword evidence="5" id="KW-0690">Ribosome biogenesis</keyword>
<reference evidence="10" key="3">
    <citation type="submission" date="2025-09" db="UniProtKB">
        <authorList>
            <consortium name="Ensembl"/>
        </authorList>
    </citation>
    <scope>IDENTIFICATION</scope>
</reference>
<reference evidence="10 11" key="1">
    <citation type="journal article" date="2021" name="G3 (Bethesda)">
        <title>Improved contiguity of the threespine stickleback genome using long-read sequencing.</title>
        <authorList>
            <person name="Nath S."/>
            <person name="Shaw D.E."/>
            <person name="White M.A."/>
        </authorList>
    </citation>
    <scope>NUCLEOTIDE SEQUENCE [LARGE SCALE GENOMIC DNA]</scope>
    <source>
        <strain evidence="10 11">Lake Benthic</strain>
    </source>
</reference>
<evidence type="ECO:0000256" key="2">
    <source>
        <dbReference type="ARBA" id="ARBA00004496"/>
    </source>
</evidence>
<dbReference type="SUPFAM" id="SSF89895">
    <property type="entry name" value="FYSH domain"/>
    <property type="match status" value="1"/>
</dbReference>
<sequence length="182" mass="20785">MSIFTPTNQIRLTNVAVVRMKKGGKRFEIACYKNKVVNWRAGAEKDLDEVLQTQSVFVNVSKGQVAKKEDLTKSFGTDDLTEICKQALEVIRQLKESMGIQRAHMRLRLVLPAKEAKRLKEKLKPLLQVVESEDFDEQLEMVCLVDPGCFREIDELIRSETRGRGSLEVVSLKDVEEGEEKF</sequence>
<evidence type="ECO:0000256" key="3">
    <source>
        <dbReference type="ARBA" id="ARBA00007433"/>
    </source>
</evidence>
<protein>
    <recommendedName>
        <fullName evidence="12">Ribosome maturation protein SBDS</fullName>
    </recommendedName>
</protein>
<dbReference type="Gene3D" id="3.30.70.240">
    <property type="match status" value="1"/>
</dbReference>